<keyword evidence="1" id="KW-0472">Membrane</keyword>
<accession>A0A224YL30</accession>
<sequence>MRALLEVWSLGVSASGCVLRGDLRPLPYYFFLTPLAILPQGTHRRFCVLLMDYLLSLTLFWWLVYKWSSSCSCAAKQKWNRRCVH</sequence>
<keyword evidence="1" id="KW-0812">Transmembrane</keyword>
<evidence type="ECO:0000313" key="2">
    <source>
        <dbReference type="EMBL" id="MAA14674.1"/>
    </source>
</evidence>
<reference evidence="2" key="1">
    <citation type="journal article" date="2017" name="Parasit. Vectors">
        <title>Sialotranscriptomics of Rhipicephalus zambeziensis reveals intricate expression profiles of secretory proteins and suggests tight temporal transcriptional regulation during blood-feeding.</title>
        <authorList>
            <person name="de Castro M.H."/>
            <person name="de Klerk D."/>
            <person name="Pienaar R."/>
            <person name="Rees D.J.G."/>
            <person name="Mans B.J."/>
        </authorList>
    </citation>
    <scope>NUCLEOTIDE SEQUENCE</scope>
    <source>
        <tissue evidence="2">Salivary glands</tissue>
    </source>
</reference>
<dbReference type="PROSITE" id="PS51257">
    <property type="entry name" value="PROKAR_LIPOPROTEIN"/>
    <property type="match status" value="1"/>
</dbReference>
<dbReference type="EMBL" id="GFPF01003528">
    <property type="protein sequence ID" value="MAA14674.1"/>
    <property type="molecule type" value="Transcribed_RNA"/>
</dbReference>
<name>A0A224YL30_9ACAR</name>
<protein>
    <submittedName>
        <fullName evidence="2">Uncharacterized protein</fullName>
    </submittedName>
</protein>
<dbReference type="AlphaFoldDB" id="A0A224YL30"/>
<feature type="transmembrane region" description="Helical" evidence="1">
    <location>
        <begin position="46"/>
        <end position="64"/>
    </location>
</feature>
<organism evidence="2">
    <name type="scientific">Rhipicephalus zambeziensis</name>
    <dbReference type="NCBI Taxonomy" id="60191"/>
    <lineage>
        <taxon>Eukaryota</taxon>
        <taxon>Metazoa</taxon>
        <taxon>Ecdysozoa</taxon>
        <taxon>Arthropoda</taxon>
        <taxon>Chelicerata</taxon>
        <taxon>Arachnida</taxon>
        <taxon>Acari</taxon>
        <taxon>Parasitiformes</taxon>
        <taxon>Ixodida</taxon>
        <taxon>Ixodoidea</taxon>
        <taxon>Ixodidae</taxon>
        <taxon>Rhipicephalinae</taxon>
        <taxon>Rhipicephalus</taxon>
        <taxon>Rhipicephalus</taxon>
    </lineage>
</organism>
<proteinExistence type="predicted"/>
<keyword evidence="1" id="KW-1133">Transmembrane helix</keyword>
<evidence type="ECO:0000256" key="1">
    <source>
        <dbReference type="SAM" id="Phobius"/>
    </source>
</evidence>